<dbReference type="GO" id="GO:1904680">
    <property type="term" value="F:peptide transmembrane transporter activity"/>
    <property type="evidence" value="ECO:0007669"/>
    <property type="project" value="TreeGrafter"/>
</dbReference>
<dbReference type="Proteomes" id="UP000245708">
    <property type="component" value="Unassembled WGS sequence"/>
</dbReference>
<evidence type="ECO:0000256" key="2">
    <source>
        <dbReference type="ARBA" id="ARBA00005695"/>
    </source>
</evidence>
<dbReference type="InterPro" id="IPR030678">
    <property type="entry name" value="Peptide/Ni-bd"/>
</dbReference>
<dbReference type="GO" id="GO:0043190">
    <property type="term" value="C:ATP-binding cassette (ABC) transporter complex"/>
    <property type="evidence" value="ECO:0007669"/>
    <property type="project" value="InterPro"/>
</dbReference>
<dbReference type="GO" id="GO:0015833">
    <property type="term" value="P:peptide transport"/>
    <property type="evidence" value="ECO:0007669"/>
    <property type="project" value="TreeGrafter"/>
</dbReference>
<comment type="caution">
    <text evidence="6">The sequence shown here is derived from an EMBL/GenBank/DDBJ whole genome shotgun (WGS) entry which is preliminary data.</text>
</comment>
<evidence type="ECO:0000256" key="3">
    <source>
        <dbReference type="ARBA" id="ARBA00022729"/>
    </source>
</evidence>
<evidence type="ECO:0000313" key="6">
    <source>
        <dbReference type="EMBL" id="PWK55559.1"/>
    </source>
</evidence>
<gene>
    <name evidence="6" type="ORF">C7455_11723</name>
</gene>
<feature type="signal peptide" evidence="4">
    <location>
        <begin position="1"/>
        <end position="24"/>
    </location>
</feature>
<sequence length="528" mass="58440">MKSFLLTAAGLALATALSVGGALAQTQGGTLVQITQPEPPNLAPYVSTSGPIAQVTSKVFDGLLEYNFDLEPQPSLAESWEVSADGLTITFNLRDDVVFHDGTPLTSEDVRFTIMDVLREAHPRGIATFRNVIAVETPDRHTAIFRLDAPAPYLMMALNSAESPILPAHIYAEGDIRAHGNANEPIGSGPFVFTEWRRGEFVRLDRNDNYWRDGQPYLDRIVVRFIADASTRTAVLEQGEAHVAGFGAVPYQDVRRLEALDTIEVTTRGYEMISPIVEMIFNTQEPPFDNQMVRQAVNYAIDRQFVIDNVWFGYGVPASGPISSNFEPSGLFGRGIDFSVPDRIDIANRLLDEAGFPRGADGIRFEITHDVTPYGEEWQRFGEITVQNLAEIGIRATLRYEDLPTWLARTYTDYDFQLTSNFLFNQADPVIGVHRGIHSDRILPGTVFVNGSRWSSPETDALMDAATVATNAATRQQAYQALVPLVTEASPVAYVLELRYPTVHSTQFADVITSPIGIYGNYAFAHQR</sequence>
<comment type="subcellular location">
    <subcellularLocation>
        <location evidence="1">Periplasm</location>
    </subcellularLocation>
</comment>
<keyword evidence="3 4" id="KW-0732">Signal</keyword>
<keyword evidence="7" id="KW-1185">Reference proteome</keyword>
<dbReference type="InterPro" id="IPR039424">
    <property type="entry name" value="SBP_5"/>
</dbReference>
<comment type="similarity">
    <text evidence="2">Belongs to the bacterial solute-binding protein 5 family.</text>
</comment>
<accession>A0A316G3U2</accession>
<dbReference type="Gene3D" id="3.10.105.10">
    <property type="entry name" value="Dipeptide-binding Protein, Domain 3"/>
    <property type="match status" value="1"/>
</dbReference>
<evidence type="ECO:0000256" key="4">
    <source>
        <dbReference type="SAM" id="SignalP"/>
    </source>
</evidence>
<dbReference type="PANTHER" id="PTHR30290:SF38">
    <property type="entry name" value="D,D-DIPEPTIDE-BINDING PERIPLASMIC PROTEIN DDPA-RELATED"/>
    <property type="match status" value="1"/>
</dbReference>
<evidence type="ECO:0000256" key="1">
    <source>
        <dbReference type="ARBA" id="ARBA00004418"/>
    </source>
</evidence>
<dbReference type="Gene3D" id="3.40.190.10">
    <property type="entry name" value="Periplasmic binding protein-like II"/>
    <property type="match status" value="1"/>
</dbReference>
<dbReference type="Pfam" id="PF00496">
    <property type="entry name" value="SBP_bac_5"/>
    <property type="match status" value="1"/>
</dbReference>
<dbReference type="RefSeq" id="WP_170119160.1">
    <property type="nucleotide sequence ID" value="NZ_QGGW01000017.1"/>
</dbReference>
<feature type="chain" id="PRO_5016389355" evidence="4">
    <location>
        <begin position="25"/>
        <end position="528"/>
    </location>
</feature>
<dbReference type="PIRSF" id="PIRSF002741">
    <property type="entry name" value="MppA"/>
    <property type="match status" value="1"/>
</dbReference>
<proteinExistence type="inferred from homology"/>
<feature type="domain" description="Solute-binding protein family 5" evidence="5">
    <location>
        <begin position="71"/>
        <end position="420"/>
    </location>
</feature>
<name>A0A316G3U2_9RHOB</name>
<dbReference type="SUPFAM" id="SSF53850">
    <property type="entry name" value="Periplasmic binding protein-like II"/>
    <property type="match status" value="1"/>
</dbReference>
<dbReference type="CDD" id="cd08517">
    <property type="entry name" value="PBP2_NikA_DppA_OppA_like_13"/>
    <property type="match status" value="1"/>
</dbReference>
<dbReference type="InterPro" id="IPR000914">
    <property type="entry name" value="SBP_5_dom"/>
</dbReference>
<dbReference type="AlphaFoldDB" id="A0A316G3U2"/>
<dbReference type="EMBL" id="QGGW01000017">
    <property type="protein sequence ID" value="PWK55559.1"/>
    <property type="molecule type" value="Genomic_DNA"/>
</dbReference>
<dbReference type="GO" id="GO:0030288">
    <property type="term" value="C:outer membrane-bounded periplasmic space"/>
    <property type="evidence" value="ECO:0007669"/>
    <property type="project" value="UniProtKB-ARBA"/>
</dbReference>
<reference evidence="6 7" key="1">
    <citation type="submission" date="2018-05" db="EMBL/GenBank/DDBJ databases">
        <title>Genomic Encyclopedia of Type Strains, Phase IV (KMG-IV): sequencing the most valuable type-strain genomes for metagenomic binning, comparative biology and taxonomic classification.</title>
        <authorList>
            <person name="Goeker M."/>
        </authorList>
    </citation>
    <scope>NUCLEOTIDE SEQUENCE [LARGE SCALE GENOMIC DNA]</scope>
    <source>
        <strain evidence="6 7">DSM 16097</strain>
    </source>
</reference>
<protein>
    <submittedName>
        <fullName evidence="6">Peptide/nickel transport system substrate-binding protein</fullName>
    </submittedName>
</protein>
<evidence type="ECO:0000313" key="7">
    <source>
        <dbReference type="Proteomes" id="UP000245708"/>
    </source>
</evidence>
<organism evidence="6 7">
    <name type="scientific">Roseicyclus mahoneyensis</name>
    <dbReference type="NCBI Taxonomy" id="164332"/>
    <lineage>
        <taxon>Bacteria</taxon>
        <taxon>Pseudomonadati</taxon>
        <taxon>Pseudomonadota</taxon>
        <taxon>Alphaproteobacteria</taxon>
        <taxon>Rhodobacterales</taxon>
        <taxon>Roseobacteraceae</taxon>
        <taxon>Roseicyclus</taxon>
    </lineage>
</organism>
<dbReference type="PANTHER" id="PTHR30290">
    <property type="entry name" value="PERIPLASMIC BINDING COMPONENT OF ABC TRANSPORTER"/>
    <property type="match status" value="1"/>
</dbReference>
<evidence type="ECO:0000259" key="5">
    <source>
        <dbReference type="Pfam" id="PF00496"/>
    </source>
</evidence>